<evidence type="ECO:0000256" key="7">
    <source>
        <dbReference type="ARBA" id="ARBA00023136"/>
    </source>
</evidence>
<feature type="coiled-coil region" evidence="8">
    <location>
        <begin position="38"/>
        <end position="176"/>
    </location>
</feature>
<feature type="compositionally biased region" description="Acidic residues" evidence="9">
    <location>
        <begin position="374"/>
        <end position="383"/>
    </location>
</feature>
<dbReference type="PANTHER" id="PTHR15896">
    <property type="entry name" value="GOLGI PHOSPHOPROTEIN 2/GP73-RELATED"/>
    <property type="match status" value="1"/>
</dbReference>
<dbReference type="OrthoDB" id="9947543at2759"/>
<feature type="compositionally biased region" description="Basic and acidic residues" evidence="9">
    <location>
        <begin position="286"/>
        <end position="346"/>
    </location>
</feature>
<reference evidence="11" key="1">
    <citation type="submission" date="2025-08" db="UniProtKB">
        <authorList>
            <consortium name="Ensembl"/>
        </authorList>
    </citation>
    <scope>IDENTIFICATION</scope>
</reference>
<keyword evidence="6 8" id="KW-0175">Coiled coil</keyword>
<evidence type="ECO:0008006" key="13">
    <source>
        <dbReference type="Google" id="ProtNLM"/>
    </source>
</evidence>
<evidence type="ECO:0000256" key="1">
    <source>
        <dbReference type="ARBA" id="ARBA00004606"/>
    </source>
</evidence>
<accession>A0A8C5LSX2</accession>
<dbReference type="Ensembl" id="ENSLLET00000004848.1">
    <property type="protein sequence ID" value="ENSLLEP00000004641.1"/>
    <property type="gene ID" value="ENSLLEG00000002963.1"/>
</dbReference>
<keyword evidence="3 10" id="KW-0812">Transmembrane</keyword>
<dbReference type="AlphaFoldDB" id="A0A8C5LSX2"/>
<dbReference type="Proteomes" id="UP000694569">
    <property type="component" value="Unplaced"/>
</dbReference>
<evidence type="ECO:0000256" key="5">
    <source>
        <dbReference type="ARBA" id="ARBA00022989"/>
    </source>
</evidence>
<keyword evidence="12" id="KW-1185">Reference proteome</keyword>
<sequence length="492" mass="56351">MGLGNGRRAMKSPPLLIAVLLACVFVLGINYWLTSSRCAELQNRVFELEGRMRRAAAERGAVEMKKNEFEEKLAKQKEQIDNIHSLHSSKLQSINMLCLSEKESLIDNITLKEKRIQILQGQVKELEAKLTRTEKELTEHQENQNKKSSYELAQCIRKVNEQLELCEERIRRATGKTLSVDQNKPDQQKPLIPQQDGKKEGDQKEKQEHNEIYDIDKPLEDNKKVLAPNNEEKEKPKEVEDLKKDKSDQKIAPDPDHPNAPDVDKLKDKPVQSKDNEEPNAPGQGKKAEDAPLQIQDKKEDTQKEEDKENGDLKKDGQAVEVLKEDGGRLNKEVENEEVEREHLMNLDDQSDVNEDPRQPGKQKGEEEKQNDYNGDEGNEAEQEADKQAQLEHDLNLNDPNAINLKQFDQDIEDPEDPEDNEDVNLRKSFVILLRFVILDRSEILDIVSGSENVGLLEVLSNWIRFNNTQRTTESIGFDNLGGFAAFYFFLN</sequence>
<evidence type="ECO:0000313" key="11">
    <source>
        <dbReference type="Ensembl" id="ENSLLEP00000004641.1"/>
    </source>
</evidence>
<name>A0A8C5LSX2_9ANUR</name>
<evidence type="ECO:0000256" key="4">
    <source>
        <dbReference type="ARBA" id="ARBA00022968"/>
    </source>
</evidence>
<dbReference type="PRINTS" id="PR02084">
    <property type="entry name" value="GOLM1CASC4"/>
</dbReference>
<organism evidence="11 12">
    <name type="scientific">Leptobrachium leishanense</name>
    <name type="common">Leishan spiny toad</name>
    <dbReference type="NCBI Taxonomy" id="445787"/>
    <lineage>
        <taxon>Eukaryota</taxon>
        <taxon>Metazoa</taxon>
        <taxon>Chordata</taxon>
        <taxon>Craniata</taxon>
        <taxon>Vertebrata</taxon>
        <taxon>Euteleostomi</taxon>
        <taxon>Amphibia</taxon>
        <taxon>Batrachia</taxon>
        <taxon>Anura</taxon>
        <taxon>Pelobatoidea</taxon>
        <taxon>Megophryidae</taxon>
        <taxon>Leptobrachium</taxon>
    </lineage>
</organism>
<comment type="similarity">
    <text evidence="2">Belongs to the GOLM family.</text>
</comment>
<comment type="subcellular location">
    <subcellularLocation>
        <location evidence="1">Membrane</location>
        <topology evidence="1">Single-pass type II membrane protein</topology>
    </subcellularLocation>
</comment>
<feature type="transmembrane region" description="Helical" evidence="10">
    <location>
        <begin position="12"/>
        <end position="33"/>
    </location>
</feature>
<dbReference type="GeneTree" id="ENSGT01110000270252"/>
<keyword evidence="4" id="KW-0735">Signal-anchor</keyword>
<dbReference type="InterPro" id="IPR026139">
    <property type="entry name" value="GOLM1/CASC4"/>
</dbReference>
<evidence type="ECO:0000256" key="10">
    <source>
        <dbReference type="SAM" id="Phobius"/>
    </source>
</evidence>
<feature type="region of interest" description="Disordered" evidence="9">
    <location>
        <begin position="177"/>
        <end position="388"/>
    </location>
</feature>
<evidence type="ECO:0000256" key="2">
    <source>
        <dbReference type="ARBA" id="ARBA00007474"/>
    </source>
</evidence>
<dbReference type="GO" id="GO:0016020">
    <property type="term" value="C:membrane"/>
    <property type="evidence" value="ECO:0007669"/>
    <property type="project" value="UniProtKB-SubCell"/>
</dbReference>
<dbReference type="PROSITE" id="PS51257">
    <property type="entry name" value="PROKAR_LIPOPROTEIN"/>
    <property type="match status" value="1"/>
</dbReference>
<proteinExistence type="inferred from homology"/>
<keyword evidence="5 10" id="KW-1133">Transmembrane helix</keyword>
<feature type="compositionally biased region" description="Basic and acidic residues" evidence="9">
    <location>
        <begin position="355"/>
        <end position="371"/>
    </location>
</feature>
<evidence type="ECO:0000256" key="9">
    <source>
        <dbReference type="SAM" id="MobiDB-lite"/>
    </source>
</evidence>
<evidence type="ECO:0000256" key="6">
    <source>
        <dbReference type="ARBA" id="ARBA00023054"/>
    </source>
</evidence>
<evidence type="ECO:0000256" key="8">
    <source>
        <dbReference type="SAM" id="Coils"/>
    </source>
</evidence>
<reference evidence="11" key="2">
    <citation type="submission" date="2025-09" db="UniProtKB">
        <authorList>
            <consortium name="Ensembl"/>
        </authorList>
    </citation>
    <scope>IDENTIFICATION</scope>
</reference>
<protein>
    <recommendedName>
        <fullName evidence="13">Golgi membrane protein 1</fullName>
    </recommendedName>
</protein>
<keyword evidence="7 10" id="KW-0472">Membrane</keyword>
<dbReference type="PANTHER" id="PTHR15896:SF8">
    <property type="entry name" value="GOLGI MEMBRANE PROTEIN 1"/>
    <property type="match status" value="1"/>
</dbReference>
<feature type="compositionally biased region" description="Basic and acidic residues" evidence="9">
    <location>
        <begin position="196"/>
        <end position="277"/>
    </location>
</feature>
<evidence type="ECO:0000313" key="12">
    <source>
        <dbReference type="Proteomes" id="UP000694569"/>
    </source>
</evidence>
<evidence type="ECO:0000256" key="3">
    <source>
        <dbReference type="ARBA" id="ARBA00022692"/>
    </source>
</evidence>
<dbReference type="GO" id="GO:0005794">
    <property type="term" value="C:Golgi apparatus"/>
    <property type="evidence" value="ECO:0007669"/>
    <property type="project" value="TreeGrafter"/>
</dbReference>